<evidence type="ECO:0000313" key="2">
    <source>
        <dbReference type="Proteomes" id="UP000201728"/>
    </source>
</evidence>
<reference evidence="1 2" key="1">
    <citation type="submission" date="2016-07" db="EMBL/GenBank/DDBJ databases">
        <authorList>
            <person name="Hassler H."/>
        </authorList>
    </citation>
    <scope>NUCLEOTIDE SEQUENCE [LARGE SCALE GENOMIC DNA]</scope>
    <source>
        <strain evidence="1 2">CDC-D5610</strain>
    </source>
</reference>
<proteinExistence type="predicted"/>
<accession>A0A222NYV4</accession>
<dbReference type="AlphaFoldDB" id="A0A222NYV4"/>
<keyword evidence="2" id="KW-1185">Reference proteome</keyword>
<dbReference type="KEGG" id="lcd:clem_00950"/>
<dbReference type="Proteomes" id="UP000201728">
    <property type="component" value="Chromosome"/>
</dbReference>
<organism evidence="1 2">
    <name type="scientific">Legionella clemsonensis</name>
    <dbReference type="NCBI Taxonomy" id="1867846"/>
    <lineage>
        <taxon>Bacteria</taxon>
        <taxon>Pseudomonadati</taxon>
        <taxon>Pseudomonadota</taxon>
        <taxon>Gammaproteobacteria</taxon>
        <taxon>Legionellales</taxon>
        <taxon>Legionellaceae</taxon>
        <taxon>Legionella</taxon>
    </lineage>
</organism>
<evidence type="ECO:0000313" key="1">
    <source>
        <dbReference type="EMBL" id="ASQ44756.1"/>
    </source>
</evidence>
<gene>
    <name evidence="1" type="ORF">clem_00950</name>
</gene>
<dbReference type="RefSeq" id="WP_269766800.1">
    <property type="nucleotide sequence ID" value="NZ_CP016397.1"/>
</dbReference>
<name>A0A222NYV4_9GAMM</name>
<dbReference type="EMBL" id="CP016397">
    <property type="protein sequence ID" value="ASQ44756.1"/>
    <property type="molecule type" value="Genomic_DNA"/>
</dbReference>
<protein>
    <submittedName>
        <fullName evidence="1">Uncharacterized protein</fullName>
    </submittedName>
</protein>
<sequence length="43" mass="5015">MDAYTAVEEVEKEFPEIRQGRVSTRTADLVDSLRNDQYRPDVD</sequence>